<evidence type="ECO:0000256" key="1">
    <source>
        <dbReference type="ARBA" id="ARBA00022664"/>
    </source>
</evidence>
<dbReference type="EMBL" id="KN822005">
    <property type="protein sequence ID" value="KIM69866.1"/>
    <property type="molecule type" value="Genomic_DNA"/>
</dbReference>
<dbReference type="OrthoDB" id="2688047at2759"/>
<dbReference type="SUPFAM" id="SSF57756">
    <property type="entry name" value="Retrovirus zinc finger-like domains"/>
    <property type="match status" value="1"/>
</dbReference>
<reference evidence="4" key="2">
    <citation type="submission" date="2015-01" db="EMBL/GenBank/DDBJ databases">
        <title>Evolutionary Origins and Diversification of the Mycorrhizal Mutualists.</title>
        <authorList>
            <consortium name="DOE Joint Genome Institute"/>
            <consortium name="Mycorrhizal Genomics Consortium"/>
            <person name="Kohler A."/>
            <person name="Kuo A."/>
            <person name="Nagy L.G."/>
            <person name="Floudas D."/>
            <person name="Copeland A."/>
            <person name="Barry K.W."/>
            <person name="Cichocki N."/>
            <person name="Veneault-Fourrey C."/>
            <person name="LaButti K."/>
            <person name="Lindquist E.A."/>
            <person name="Lipzen A."/>
            <person name="Lundell T."/>
            <person name="Morin E."/>
            <person name="Murat C."/>
            <person name="Riley R."/>
            <person name="Ohm R."/>
            <person name="Sun H."/>
            <person name="Tunlid A."/>
            <person name="Henrissat B."/>
            <person name="Grigoriev I.V."/>
            <person name="Hibbett D.S."/>
            <person name="Martin F."/>
        </authorList>
    </citation>
    <scope>NUCLEOTIDE SEQUENCE [LARGE SCALE GENOMIC DNA]</scope>
    <source>
        <strain evidence="4">Foug A</strain>
    </source>
</reference>
<feature type="compositionally biased region" description="Low complexity" evidence="2">
    <location>
        <begin position="74"/>
        <end position="86"/>
    </location>
</feature>
<keyword evidence="1" id="KW-0507">mRNA processing</keyword>
<name>A0A0C3EPS9_9AGAM</name>
<evidence type="ECO:0000313" key="4">
    <source>
        <dbReference type="Proteomes" id="UP000053989"/>
    </source>
</evidence>
<sequence>MKDGHQVTQYIVDFNWLASQVQGYGDGALWHFFYTGLPDWIKDELSWIGNHGLWVDCCKDEFAHSSKSQSTSFPKPSNSGGNSSKSGQEKYKSGNATSSTSMSGPSKPAKKPTSSSTRLGLTAKLGKDGELTTNERKWHLDNNLCMFCGGTGHVADKCHKKVKQVKAHTAAAATSRKLDSTSGASSEAKKE</sequence>
<proteinExistence type="predicted"/>
<dbReference type="STRING" id="1036808.A0A0C3EPS9"/>
<evidence type="ECO:0000313" key="3">
    <source>
        <dbReference type="EMBL" id="KIM69866.1"/>
    </source>
</evidence>
<feature type="region of interest" description="Disordered" evidence="2">
    <location>
        <begin position="169"/>
        <end position="191"/>
    </location>
</feature>
<organism evidence="3 4">
    <name type="scientific">Scleroderma citrinum Foug A</name>
    <dbReference type="NCBI Taxonomy" id="1036808"/>
    <lineage>
        <taxon>Eukaryota</taxon>
        <taxon>Fungi</taxon>
        <taxon>Dikarya</taxon>
        <taxon>Basidiomycota</taxon>
        <taxon>Agaricomycotina</taxon>
        <taxon>Agaricomycetes</taxon>
        <taxon>Agaricomycetidae</taxon>
        <taxon>Boletales</taxon>
        <taxon>Sclerodermatineae</taxon>
        <taxon>Sclerodermataceae</taxon>
        <taxon>Scleroderma</taxon>
    </lineage>
</organism>
<protein>
    <recommendedName>
        <fullName evidence="5">CCHC-type domain-containing protein</fullName>
    </recommendedName>
</protein>
<evidence type="ECO:0008006" key="5">
    <source>
        <dbReference type="Google" id="ProtNLM"/>
    </source>
</evidence>
<dbReference type="GO" id="GO:0003676">
    <property type="term" value="F:nucleic acid binding"/>
    <property type="evidence" value="ECO:0007669"/>
    <property type="project" value="InterPro"/>
</dbReference>
<dbReference type="Proteomes" id="UP000053989">
    <property type="component" value="Unassembled WGS sequence"/>
</dbReference>
<gene>
    <name evidence="3" type="ORF">SCLCIDRAFT_18904</name>
</gene>
<dbReference type="AlphaFoldDB" id="A0A0C3EPS9"/>
<feature type="compositionally biased region" description="Low complexity" evidence="2">
    <location>
        <begin position="103"/>
        <end position="116"/>
    </location>
</feature>
<reference evidence="3 4" key="1">
    <citation type="submission" date="2014-04" db="EMBL/GenBank/DDBJ databases">
        <authorList>
            <consortium name="DOE Joint Genome Institute"/>
            <person name="Kuo A."/>
            <person name="Kohler A."/>
            <person name="Nagy L.G."/>
            <person name="Floudas D."/>
            <person name="Copeland A."/>
            <person name="Barry K.W."/>
            <person name="Cichocki N."/>
            <person name="Veneault-Fourrey C."/>
            <person name="LaButti K."/>
            <person name="Lindquist E.A."/>
            <person name="Lipzen A."/>
            <person name="Lundell T."/>
            <person name="Morin E."/>
            <person name="Murat C."/>
            <person name="Sun H."/>
            <person name="Tunlid A."/>
            <person name="Henrissat B."/>
            <person name="Grigoriev I.V."/>
            <person name="Hibbett D.S."/>
            <person name="Martin F."/>
            <person name="Nordberg H.P."/>
            <person name="Cantor M.N."/>
            <person name="Hua S.X."/>
        </authorList>
    </citation>
    <scope>NUCLEOTIDE SEQUENCE [LARGE SCALE GENOMIC DNA]</scope>
    <source>
        <strain evidence="3 4">Foug A</strain>
    </source>
</reference>
<dbReference type="InParanoid" id="A0A0C3EPS9"/>
<keyword evidence="4" id="KW-1185">Reference proteome</keyword>
<dbReference type="GO" id="GO:0006397">
    <property type="term" value="P:mRNA processing"/>
    <property type="evidence" value="ECO:0007669"/>
    <property type="project" value="UniProtKB-KW"/>
</dbReference>
<dbReference type="Gene3D" id="4.10.60.10">
    <property type="entry name" value="Zinc finger, CCHC-type"/>
    <property type="match status" value="1"/>
</dbReference>
<dbReference type="HOGENOM" id="CLU_033743_4_0_1"/>
<accession>A0A0C3EPS9</accession>
<dbReference type="GO" id="GO:0008270">
    <property type="term" value="F:zinc ion binding"/>
    <property type="evidence" value="ECO:0007669"/>
    <property type="project" value="InterPro"/>
</dbReference>
<evidence type="ECO:0000256" key="2">
    <source>
        <dbReference type="SAM" id="MobiDB-lite"/>
    </source>
</evidence>
<dbReference type="InterPro" id="IPR036875">
    <property type="entry name" value="Znf_CCHC_sf"/>
</dbReference>
<feature type="region of interest" description="Disordered" evidence="2">
    <location>
        <begin position="66"/>
        <end position="128"/>
    </location>
</feature>